<comment type="caution">
    <text evidence="1">The sequence shown here is derived from an EMBL/GenBank/DDBJ whole genome shotgun (WGS) entry which is preliminary data.</text>
</comment>
<dbReference type="EMBL" id="JBCFQK010000028">
    <property type="protein sequence ID" value="MFA9195664.1"/>
    <property type="molecule type" value="Genomic_DNA"/>
</dbReference>
<reference evidence="1 2" key="1">
    <citation type="submission" date="2024-04" db="EMBL/GenBank/DDBJ databases">
        <title>New Clade of Flavobacterium.</title>
        <authorList>
            <person name="Matos L."/>
            <person name="Proenca D.N."/>
            <person name="Fransisco R.M."/>
            <person name="Chung A.P."/>
            <person name="Maccario L."/>
            <person name="Sorensen S.J."/>
            <person name="Morais P.V."/>
        </authorList>
    </citation>
    <scope>NUCLEOTIDE SEQUENCE [LARGE SCALE GENOMIC DNA]</scope>
    <source>
        <strain evidence="1 2">FBOR7N2.3</strain>
    </source>
</reference>
<gene>
    <name evidence="1" type="ORF">AAGV33_14725</name>
</gene>
<sequence>MSCSKDDDTPVDESVYFSKDLLDVKPNPTNSFIVKGDFSMKSDKGTYILEEYLDGTFKNIPEYLNNDEGDIKGIDGSTILLLVSIDKSGKVSVGSYNYNPKTNPDTGNYLFTAMNFTGNGYMKQDMTGTITSTGSNYFTITYTNKYEYYSYISKGNKTATKIDKRTFTF</sequence>
<proteinExistence type="predicted"/>
<keyword evidence="2" id="KW-1185">Reference proteome</keyword>
<name>A0ABV4TQY5_9FLAO</name>
<protein>
    <submittedName>
        <fullName evidence="1">Uncharacterized protein</fullName>
    </submittedName>
</protein>
<dbReference type="RefSeq" id="WP_373392995.1">
    <property type="nucleotide sequence ID" value="NZ_JBCFQK010000028.1"/>
</dbReference>
<organism evidence="1 2">
    <name type="scientific">Flavobacterium magnesitis</name>
    <dbReference type="NCBI Taxonomy" id="3138077"/>
    <lineage>
        <taxon>Bacteria</taxon>
        <taxon>Pseudomonadati</taxon>
        <taxon>Bacteroidota</taxon>
        <taxon>Flavobacteriia</taxon>
        <taxon>Flavobacteriales</taxon>
        <taxon>Flavobacteriaceae</taxon>
        <taxon>Flavobacterium</taxon>
    </lineage>
</organism>
<accession>A0ABV4TQY5</accession>
<evidence type="ECO:0000313" key="1">
    <source>
        <dbReference type="EMBL" id="MFA9195664.1"/>
    </source>
</evidence>
<evidence type="ECO:0000313" key="2">
    <source>
        <dbReference type="Proteomes" id="UP001574170"/>
    </source>
</evidence>
<dbReference type="Proteomes" id="UP001574170">
    <property type="component" value="Unassembled WGS sequence"/>
</dbReference>